<feature type="domain" description="Glutamyl/glutaminyl-tRNA synthetase class Ib catalytic" evidence="9">
    <location>
        <begin position="2"/>
        <end position="319"/>
    </location>
</feature>
<dbReference type="NCBIfam" id="TIGR00464">
    <property type="entry name" value="gltX_bact"/>
    <property type="match status" value="1"/>
</dbReference>
<keyword evidence="6 8" id="KW-0648">Protein biosynthesis</keyword>
<evidence type="ECO:0000256" key="5">
    <source>
        <dbReference type="ARBA" id="ARBA00022840"/>
    </source>
</evidence>
<keyword evidence="2 8" id="KW-0963">Cytoplasm</keyword>
<dbReference type="InterPro" id="IPR004527">
    <property type="entry name" value="Glu-tRNA-ligase_bac/mito"/>
</dbReference>
<sequence>MVVTRIAPSPTGDPHVGTAYQALFNYVFAKQHGGKFIVRIEDTDRSRYNPTSERRILEMLEWLGLSPDESPLKGGPNGPYVQSQRLPIYHQHVQMLLAKGAAYRAFDTPEELAKAREEALRAGKQEMGYNRRYRDYPPEEAERRAAAGEPHVVRLKVPLEGKTIVHDLLRGPVEFDNATLDDKVILKADGYPTYHLAAMVDDHLMGVTHVIRAEEWLTSTPFHIHILRAFGWKEPVWCHTPLLRNPDKSKLSKRKMDTSVDSYRAQGILPEALLNYLGTMAWSMPDGREIFSLEEMMAHFRLERIRLGAPVFDLEKLRWMNGKYIREVLSLEDLTERVKPFLERAGLTYPSEDYLKRVVEAMRARFETLQEFVDKSMYFFSEAYPMQEKALAKLREGAPFLPELHERLQKAPDTLPETTEPLLRGYAEAKGVKAAQVMQPLRAALTGSLETPGMFELLDILGKERVLRRLERAMERIKAL</sequence>
<dbReference type="GO" id="GO:0008270">
    <property type="term" value="F:zinc ion binding"/>
    <property type="evidence" value="ECO:0007669"/>
    <property type="project" value="InterPro"/>
</dbReference>
<comment type="catalytic activity">
    <reaction evidence="8">
        <text>tRNA(Glu) + L-glutamate + ATP = L-glutamyl-tRNA(Glu) + AMP + diphosphate</text>
        <dbReference type="Rhea" id="RHEA:23540"/>
        <dbReference type="Rhea" id="RHEA-COMP:9663"/>
        <dbReference type="Rhea" id="RHEA-COMP:9680"/>
        <dbReference type="ChEBI" id="CHEBI:29985"/>
        <dbReference type="ChEBI" id="CHEBI:30616"/>
        <dbReference type="ChEBI" id="CHEBI:33019"/>
        <dbReference type="ChEBI" id="CHEBI:78442"/>
        <dbReference type="ChEBI" id="CHEBI:78520"/>
        <dbReference type="ChEBI" id="CHEBI:456215"/>
        <dbReference type="EC" id="6.1.1.17"/>
    </reaction>
</comment>
<evidence type="ECO:0000256" key="2">
    <source>
        <dbReference type="ARBA" id="ARBA00022490"/>
    </source>
</evidence>
<dbReference type="Gene3D" id="1.10.8.70">
    <property type="entry name" value="Glutamate-tRNA synthetase, class I, anticodon-binding domain 1"/>
    <property type="match status" value="1"/>
</dbReference>
<feature type="binding site" evidence="8">
    <location>
        <position position="253"/>
    </location>
    <ligand>
        <name>ATP</name>
        <dbReference type="ChEBI" id="CHEBI:30616"/>
    </ligand>
</feature>
<feature type="short sequence motif" description="'KMSKS' region" evidence="8">
    <location>
        <begin position="250"/>
        <end position="254"/>
    </location>
</feature>
<dbReference type="AlphaFoldDB" id="A0A399F227"/>
<gene>
    <name evidence="8 11" type="primary">gltX</name>
    <name evidence="11" type="ORF">Mlute_00271</name>
</gene>
<dbReference type="InterPro" id="IPR049940">
    <property type="entry name" value="GluQ/Sye"/>
</dbReference>
<evidence type="ECO:0000259" key="9">
    <source>
        <dbReference type="Pfam" id="PF00749"/>
    </source>
</evidence>
<accession>A0A399F227</accession>
<dbReference type="CDD" id="cd00808">
    <property type="entry name" value="GluRS_core"/>
    <property type="match status" value="1"/>
</dbReference>
<evidence type="ECO:0000256" key="8">
    <source>
        <dbReference type="HAMAP-Rule" id="MF_00022"/>
    </source>
</evidence>
<comment type="caution">
    <text evidence="8">Lacks conserved residue(s) required for the propagation of feature annotation.</text>
</comment>
<dbReference type="InterPro" id="IPR001412">
    <property type="entry name" value="aa-tRNA-synth_I_CS"/>
</dbReference>
<keyword evidence="12" id="KW-1185">Reference proteome</keyword>
<dbReference type="PANTHER" id="PTHR43311:SF2">
    <property type="entry name" value="GLUTAMATE--TRNA LIGASE, MITOCHONDRIAL-RELATED"/>
    <property type="match status" value="1"/>
</dbReference>
<evidence type="ECO:0000256" key="3">
    <source>
        <dbReference type="ARBA" id="ARBA00022598"/>
    </source>
</evidence>
<reference evidence="11 12" key="1">
    <citation type="submission" date="2018-08" db="EMBL/GenBank/DDBJ databases">
        <title>Meiothermus luteus KCTC 52599 genome sequencing project.</title>
        <authorList>
            <person name="Da Costa M.S."/>
            <person name="Albuquerque L."/>
            <person name="Raposo P."/>
            <person name="Froufe H.J.C."/>
            <person name="Barroso C.S."/>
            <person name="Egas C."/>
        </authorList>
    </citation>
    <scope>NUCLEOTIDE SEQUENCE [LARGE SCALE GENOMIC DNA]</scope>
    <source>
        <strain evidence="11 12">KCTC 52599</strain>
    </source>
</reference>
<dbReference type="GO" id="GO:0005829">
    <property type="term" value="C:cytosol"/>
    <property type="evidence" value="ECO:0007669"/>
    <property type="project" value="TreeGrafter"/>
</dbReference>
<dbReference type="EC" id="6.1.1.17" evidence="8"/>
<dbReference type="SUPFAM" id="SSF52374">
    <property type="entry name" value="Nucleotidylyl transferase"/>
    <property type="match status" value="1"/>
</dbReference>
<dbReference type="GO" id="GO:0004818">
    <property type="term" value="F:glutamate-tRNA ligase activity"/>
    <property type="evidence" value="ECO:0007669"/>
    <property type="project" value="UniProtKB-UniRule"/>
</dbReference>
<evidence type="ECO:0000256" key="6">
    <source>
        <dbReference type="ARBA" id="ARBA00022917"/>
    </source>
</evidence>
<dbReference type="OrthoDB" id="9807503at2"/>
<dbReference type="SUPFAM" id="SSF48163">
    <property type="entry name" value="An anticodon-binding domain of class I aminoacyl-tRNA synthetases"/>
    <property type="match status" value="1"/>
</dbReference>
<feature type="short sequence motif" description="'HIGH' region" evidence="8">
    <location>
        <begin position="8"/>
        <end position="18"/>
    </location>
</feature>
<comment type="caution">
    <text evidence="11">The sequence shown here is derived from an EMBL/GenBank/DDBJ whole genome shotgun (WGS) entry which is preliminary data.</text>
</comment>
<dbReference type="InterPro" id="IPR008925">
    <property type="entry name" value="aa_tRNA-synth_I_cd-bd_sf"/>
</dbReference>
<dbReference type="InterPro" id="IPR020752">
    <property type="entry name" value="Glu-tRNA-synth_I_codon-bd_sub1"/>
</dbReference>
<feature type="domain" description="Aminoacyl-tRNA synthetase class I anticodon-binding" evidence="10">
    <location>
        <begin position="334"/>
        <end position="473"/>
    </location>
</feature>
<keyword evidence="4 8" id="KW-0547">Nucleotide-binding</keyword>
<dbReference type="PANTHER" id="PTHR43311">
    <property type="entry name" value="GLUTAMATE--TRNA LIGASE"/>
    <property type="match status" value="1"/>
</dbReference>
<dbReference type="GO" id="GO:0000049">
    <property type="term" value="F:tRNA binding"/>
    <property type="evidence" value="ECO:0007669"/>
    <property type="project" value="InterPro"/>
</dbReference>
<dbReference type="InterPro" id="IPR014729">
    <property type="entry name" value="Rossmann-like_a/b/a_fold"/>
</dbReference>
<dbReference type="Gene3D" id="3.40.50.620">
    <property type="entry name" value="HUPs"/>
    <property type="match status" value="1"/>
</dbReference>
<dbReference type="PRINTS" id="PR00987">
    <property type="entry name" value="TRNASYNTHGLU"/>
</dbReference>
<keyword evidence="7 8" id="KW-0030">Aminoacyl-tRNA synthetase</keyword>
<protein>
    <recommendedName>
        <fullName evidence="8">Glutamate--tRNA ligase</fullName>
        <ecNumber evidence="8">6.1.1.17</ecNumber>
    </recommendedName>
    <alternativeName>
        <fullName evidence="8">Glutamyl-tRNA synthetase</fullName>
        <shortName evidence="8">GluRS</shortName>
    </alternativeName>
</protein>
<dbReference type="InterPro" id="IPR020058">
    <property type="entry name" value="Glu/Gln-tRNA-synth_Ib_cat-dom"/>
</dbReference>
<organism evidence="11 12">
    <name type="scientific">Meiothermus luteus</name>
    <dbReference type="NCBI Taxonomy" id="2026184"/>
    <lineage>
        <taxon>Bacteria</taxon>
        <taxon>Thermotogati</taxon>
        <taxon>Deinococcota</taxon>
        <taxon>Deinococci</taxon>
        <taxon>Thermales</taxon>
        <taxon>Thermaceae</taxon>
        <taxon>Meiothermus</taxon>
    </lineage>
</organism>
<dbReference type="HAMAP" id="MF_00022">
    <property type="entry name" value="Glu_tRNA_synth_type1"/>
    <property type="match status" value="1"/>
</dbReference>
<comment type="function">
    <text evidence="8">Catalyzes the attachment of glutamate to tRNA(Glu) in a two-step reaction: glutamate is first activated by ATP to form Glu-AMP and then transferred to the acceptor end of tRNA(Glu).</text>
</comment>
<keyword evidence="5 8" id="KW-0067">ATP-binding</keyword>
<evidence type="ECO:0000256" key="1">
    <source>
        <dbReference type="ARBA" id="ARBA00007894"/>
    </source>
</evidence>
<dbReference type="InterPro" id="IPR000924">
    <property type="entry name" value="Glu/Gln-tRNA-synth"/>
</dbReference>
<dbReference type="GO" id="GO:0005524">
    <property type="term" value="F:ATP binding"/>
    <property type="evidence" value="ECO:0007669"/>
    <property type="project" value="UniProtKB-UniRule"/>
</dbReference>
<dbReference type="PROSITE" id="PS00178">
    <property type="entry name" value="AA_TRNA_LIGASE_I"/>
    <property type="match status" value="1"/>
</dbReference>
<dbReference type="InterPro" id="IPR045462">
    <property type="entry name" value="aa-tRNA-synth_I_cd-bd"/>
</dbReference>
<dbReference type="InterPro" id="IPR020751">
    <property type="entry name" value="aa-tRNA-synth_I_codon-bd_sub2"/>
</dbReference>
<evidence type="ECO:0000313" key="11">
    <source>
        <dbReference type="EMBL" id="RIH89756.1"/>
    </source>
</evidence>
<dbReference type="Proteomes" id="UP000265800">
    <property type="component" value="Unassembled WGS sequence"/>
</dbReference>
<dbReference type="EMBL" id="QWKZ01000004">
    <property type="protein sequence ID" value="RIH89756.1"/>
    <property type="molecule type" value="Genomic_DNA"/>
</dbReference>
<evidence type="ECO:0000313" key="12">
    <source>
        <dbReference type="Proteomes" id="UP000265800"/>
    </source>
</evidence>
<dbReference type="FunFam" id="3.40.50.620:FF:000045">
    <property type="entry name" value="Glutamate--tRNA ligase, mitochondrial"/>
    <property type="match status" value="1"/>
</dbReference>
<dbReference type="RefSeq" id="WP_119358978.1">
    <property type="nucleotide sequence ID" value="NZ_QWKZ01000004.1"/>
</dbReference>
<dbReference type="InterPro" id="IPR033910">
    <property type="entry name" value="GluRS_core"/>
</dbReference>
<dbReference type="Pfam" id="PF00749">
    <property type="entry name" value="tRNA-synt_1c"/>
    <property type="match status" value="1"/>
</dbReference>
<comment type="subunit">
    <text evidence="8">Monomer.</text>
</comment>
<keyword evidence="3 8" id="KW-0436">Ligase</keyword>
<dbReference type="Pfam" id="PF19269">
    <property type="entry name" value="Anticodon_2"/>
    <property type="match status" value="1"/>
</dbReference>
<name>A0A399F227_9DEIN</name>
<evidence type="ECO:0000256" key="4">
    <source>
        <dbReference type="ARBA" id="ARBA00022741"/>
    </source>
</evidence>
<evidence type="ECO:0000256" key="7">
    <source>
        <dbReference type="ARBA" id="ARBA00023146"/>
    </source>
</evidence>
<dbReference type="Gene3D" id="1.10.10.350">
    <property type="match status" value="1"/>
</dbReference>
<proteinExistence type="inferred from homology"/>
<comment type="similarity">
    <text evidence="1 8">Belongs to the class-I aminoacyl-tRNA synthetase family. Glutamate--tRNA ligase type 1 subfamily.</text>
</comment>
<evidence type="ECO:0000259" key="10">
    <source>
        <dbReference type="Pfam" id="PF19269"/>
    </source>
</evidence>
<dbReference type="GO" id="GO:0006424">
    <property type="term" value="P:glutamyl-tRNA aminoacylation"/>
    <property type="evidence" value="ECO:0007669"/>
    <property type="project" value="UniProtKB-UniRule"/>
</dbReference>
<comment type="subcellular location">
    <subcellularLocation>
        <location evidence="8">Cytoplasm</location>
    </subcellularLocation>
</comment>